<accession>A0AAD7DSF2</accession>
<evidence type="ECO:0000313" key="2">
    <source>
        <dbReference type="Proteomes" id="UP001221757"/>
    </source>
</evidence>
<organism evidence="1 2">
    <name type="scientific">Mycena rosella</name>
    <name type="common">Pink bonnet</name>
    <name type="synonym">Agaricus rosellus</name>
    <dbReference type="NCBI Taxonomy" id="1033263"/>
    <lineage>
        <taxon>Eukaryota</taxon>
        <taxon>Fungi</taxon>
        <taxon>Dikarya</taxon>
        <taxon>Basidiomycota</taxon>
        <taxon>Agaricomycotina</taxon>
        <taxon>Agaricomycetes</taxon>
        <taxon>Agaricomycetidae</taxon>
        <taxon>Agaricales</taxon>
        <taxon>Marasmiineae</taxon>
        <taxon>Mycenaceae</taxon>
        <taxon>Mycena</taxon>
    </lineage>
</organism>
<protein>
    <submittedName>
        <fullName evidence="1">Uncharacterized protein</fullName>
    </submittedName>
</protein>
<dbReference type="AlphaFoldDB" id="A0AAD7DSF2"/>
<dbReference type="EMBL" id="JARKIE010000025">
    <property type="protein sequence ID" value="KAJ7698650.1"/>
    <property type="molecule type" value="Genomic_DNA"/>
</dbReference>
<proteinExistence type="predicted"/>
<gene>
    <name evidence="1" type="ORF">B0H17DRAFT_927400</name>
</gene>
<comment type="caution">
    <text evidence="1">The sequence shown here is derived from an EMBL/GenBank/DDBJ whole genome shotgun (WGS) entry which is preliminary data.</text>
</comment>
<dbReference type="Proteomes" id="UP001221757">
    <property type="component" value="Unassembled WGS sequence"/>
</dbReference>
<sequence length="133" mass="15269">MCSQTFYWLWVPLIQDNLNKFRQYWNAHTLQKSKGKKNAYGFSPSNMLTNPTSIIATARDCSIRVNPETVYHFREAYGGEEARDTAFCFISREFEAEADGVYVDLECPEIILPTAWSVFQQVVAELECRALAV</sequence>
<evidence type="ECO:0000313" key="1">
    <source>
        <dbReference type="EMBL" id="KAJ7698650.1"/>
    </source>
</evidence>
<keyword evidence="2" id="KW-1185">Reference proteome</keyword>
<name>A0AAD7DSF2_MYCRO</name>
<reference evidence="1" key="1">
    <citation type="submission" date="2023-03" db="EMBL/GenBank/DDBJ databases">
        <title>Massive genome expansion in bonnet fungi (Mycena s.s.) driven by repeated elements and novel gene families across ecological guilds.</title>
        <authorList>
            <consortium name="Lawrence Berkeley National Laboratory"/>
            <person name="Harder C.B."/>
            <person name="Miyauchi S."/>
            <person name="Viragh M."/>
            <person name="Kuo A."/>
            <person name="Thoen E."/>
            <person name="Andreopoulos B."/>
            <person name="Lu D."/>
            <person name="Skrede I."/>
            <person name="Drula E."/>
            <person name="Henrissat B."/>
            <person name="Morin E."/>
            <person name="Kohler A."/>
            <person name="Barry K."/>
            <person name="LaButti K."/>
            <person name="Morin E."/>
            <person name="Salamov A."/>
            <person name="Lipzen A."/>
            <person name="Mereny Z."/>
            <person name="Hegedus B."/>
            <person name="Baldrian P."/>
            <person name="Stursova M."/>
            <person name="Weitz H."/>
            <person name="Taylor A."/>
            <person name="Grigoriev I.V."/>
            <person name="Nagy L.G."/>
            <person name="Martin F."/>
            <person name="Kauserud H."/>
        </authorList>
    </citation>
    <scope>NUCLEOTIDE SEQUENCE</scope>
    <source>
        <strain evidence="1">CBHHK067</strain>
    </source>
</reference>